<dbReference type="Proteomes" id="UP000005242">
    <property type="component" value="Unassembled WGS sequence"/>
</dbReference>
<protein>
    <submittedName>
        <fullName evidence="1">Uncharacterized protein</fullName>
    </submittedName>
</protein>
<dbReference type="InParanoid" id="I4Y893"/>
<evidence type="ECO:0000313" key="1">
    <source>
        <dbReference type="EMBL" id="EIM20185.1"/>
    </source>
</evidence>
<evidence type="ECO:0000313" key="2">
    <source>
        <dbReference type="Proteomes" id="UP000005242"/>
    </source>
</evidence>
<keyword evidence="2" id="KW-1185">Reference proteome</keyword>
<gene>
    <name evidence="1" type="ORF">WALSEDRAFT_61043</name>
</gene>
<dbReference type="RefSeq" id="XP_006959673.1">
    <property type="nucleotide sequence ID" value="XM_006959611.1"/>
</dbReference>
<accession>I4Y893</accession>
<proteinExistence type="predicted"/>
<reference evidence="1 2" key="1">
    <citation type="journal article" date="2012" name="Fungal Genet. Biol.">
        <title>The genome of the xerotolerant mold Wallemia sebi reveals adaptations to osmotic stress and suggests cryptic sexual reproduction.</title>
        <authorList>
            <person name="Padamsee M."/>
            <person name="Kumar T.K.A."/>
            <person name="Riley R."/>
            <person name="Binder M."/>
            <person name="Boyd A."/>
            <person name="Calvo A.M."/>
            <person name="Furukawa K."/>
            <person name="Hesse C."/>
            <person name="Hohmann S."/>
            <person name="James T.Y."/>
            <person name="LaButti K."/>
            <person name="Lapidus A."/>
            <person name="Lindquist E."/>
            <person name="Lucas S."/>
            <person name="Miller K."/>
            <person name="Shantappa S."/>
            <person name="Grigoriev I.V."/>
            <person name="Hibbett D.S."/>
            <person name="McLaughlin D.J."/>
            <person name="Spatafora J.W."/>
            <person name="Aime M.C."/>
        </authorList>
    </citation>
    <scope>NUCLEOTIDE SEQUENCE [LARGE SCALE GENOMIC DNA]</scope>
    <source>
        <strain evidence="2">ATCC MYA-4683 / CBS 633.66</strain>
    </source>
</reference>
<organism evidence="1 2">
    <name type="scientific">Wallemia mellicola (strain ATCC MYA-4683 / CBS 633.66)</name>
    <name type="common">Wallemia sebi (CBS 633.66)</name>
    <dbReference type="NCBI Taxonomy" id="671144"/>
    <lineage>
        <taxon>Eukaryota</taxon>
        <taxon>Fungi</taxon>
        <taxon>Dikarya</taxon>
        <taxon>Basidiomycota</taxon>
        <taxon>Wallemiomycotina</taxon>
        <taxon>Wallemiomycetes</taxon>
        <taxon>Wallemiales</taxon>
        <taxon>Wallemiaceae</taxon>
        <taxon>Wallemia</taxon>
    </lineage>
</organism>
<dbReference type="EMBL" id="JH668241">
    <property type="protein sequence ID" value="EIM20185.1"/>
    <property type="molecule type" value="Genomic_DNA"/>
</dbReference>
<dbReference type="HOGENOM" id="CLU_2795883_0_0_1"/>
<dbReference type="KEGG" id="wse:WALSEDRAFT_61043"/>
<sequence length="68" mass="8299">MSTSGLYKKFFMNNYNYKLENISEVLKPNHDQGHFQADREVYRAQFQRKSCDNKRFHLLSEQLRYVVH</sequence>
<dbReference type="GeneID" id="18474303"/>
<name>I4Y893_WALMC</name>
<dbReference type="AlphaFoldDB" id="I4Y893"/>